<name>A0ABS3H2X7_9ENTE</name>
<accession>A0ABS3H2X7</accession>
<dbReference type="Gene3D" id="3.30.420.40">
    <property type="match status" value="2"/>
</dbReference>
<dbReference type="PANTHER" id="PTHR18964:SF170">
    <property type="entry name" value="SUGAR KINASE"/>
    <property type="match status" value="1"/>
</dbReference>
<dbReference type="SUPFAM" id="SSF53067">
    <property type="entry name" value="Actin-like ATPase domain"/>
    <property type="match status" value="1"/>
</dbReference>
<evidence type="ECO:0000256" key="1">
    <source>
        <dbReference type="ARBA" id="ARBA00006479"/>
    </source>
</evidence>
<dbReference type="CDD" id="cd24152">
    <property type="entry name" value="ASKHA_NBD_ROK-like"/>
    <property type="match status" value="1"/>
</dbReference>
<evidence type="ECO:0000313" key="3">
    <source>
        <dbReference type="Proteomes" id="UP000664632"/>
    </source>
</evidence>
<proteinExistence type="inferred from homology"/>
<keyword evidence="3" id="KW-1185">Reference proteome</keyword>
<dbReference type="PANTHER" id="PTHR18964">
    <property type="entry name" value="ROK (REPRESSOR, ORF, KINASE) FAMILY"/>
    <property type="match status" value="1"/>
</dbReference>
<gene>
    <name evidence="2" type="ORF">JZO69_16105</name>
</gene>
<evidence type="ECO:0000313" key="2">
    <source>
        <dbReference type="EMBL" id="MBO0441889.1"/>
    </source>
</evidence>
<comment type="similarity">
    <text evidence="1">Belongs to the ROK (NagC/XylR) family.</text>
</comment>
<dbReference type="EMBL" id="JAFLWD010000057">
    <property type="protein sequence ID" value="MBO0441889.1"/>
    <property type="molecule type" value="Genomic_DNA"/>
</dbReference>
<dbReference type="Proteomes" id="UP000664632">
    <property type="component" value="Unassembled WGS sequence"/>
</dbReference>
<dbReference type="Pfam" id="PF00480">
    <property type="entry name" value="ROK"/>
    <property type="match status" value="1"/>
</dbReference>
<protein>
    <submittedName>
        <fullName evidence="2">ROK family protein</fullName>
    </submittedName>
</protein>
<comment type="caution">
    <text evidence="2">The sequence shown here is derived from an EMBL/GenBank/DDBJ whole genome shotgun (WGS) entry which is preliminary data.</text>
</comment>
<reference evidence="2 3" key="1">
    <citation type="submission" date="2021-03" db="EMBL/GenBank/DDBJ databases">
        <title>Enterococcal diversity collection.</title>
        <authorList>
            <person name="Gilmore M.S."/>
            <person name="Schwartzman J."/>
            <person name="Van Tyne D."/>
            <person name="Martin M."/>
            <person name="Earl A.M."/>
            <person name="Manson A.L."/>
            <person name="Straub T."/>
            <person name="Salamzade R."/>
            <person name="Saavedra J."/>
            <person name="Lebreton F."/>
            <person name="Prichula J."/>
            <person name="Schaufler K."/>
            <person name="Gaca A."/>
            <person name="Sgardioli B."/>
            <person name="Wagenaar J."/>
            <person name="Strong T."/>
        </authorList>
    </citation>
    <scope>NUCLEOTIDE SEQUENCE [LARGE SCALE GENOMIC DNA]</scope>
    <source>
        <strain evidence="2 3">DIV0869a</strain>
    </source>
</reference>
<dbReference type="InterPro" id="IPR000600">
    <property type="entry name" value="ROK"/>
</dbReference>
<organism evidence="2 3">
    <name type="scientific">Candidatus Enterococcus ikei</name>
    <dbReference type="NCBI Taxonomy" id="2815326"/>
    <lineage>
        <taxon>Bacteria</taxon>
        <taxon>Bacillati</taxon>
        <taxon>Bacillota</taxon>
        <taxon>Bacilli</taxon>
        <taxon>Lactobacillales</taxon>
        <taxon>Enterococcaceae</taxon>
        <taxon>Enterococcus</taxon>
    </lineage>
</organism>
<dbReference type="InterPro" id="IPR043129">
    <property type="entry name" value="ATPase_NBD"/>
</dbReference>
<sequence>MAILAFDFGGSAVKYGIWNGQAITDKGKFTTPKTWDEMKASLFSVYEGINQKVEGVAFSSPGVVDVQKQMINGISAIPYIHKFNIFKELEELFNLPVAIENDANCAGMAEIYEGAAKGKKEVAFVVVGTGIGGAIFHNGQITKGAHLYGGEFGLMYLSGGETFSKLGTVVQMAWRYCERKGVEKETFSGEDVFAFADSGDELAIEEVNNFYEYLTQGLFSIQFSLDPEMIVLGGGVSAKKGLLDEINQRMKVKLDHFELHDFIPQIVTCEFKNDANLIGAAANFLANQTKKNY</sequence>
<dbReference type="RefSeq" id="WP_207113831.1">
    <property type="nucleotide sequence ID" value="NZ_JAFLWD010000057.1"/>
</dbReference>